<dbReference type="Pfam" id="PF00384">
    <property type="entry name" value="Molybdopterin"/>
    <property type="match status" value="1"/>
</dbReference>
<evidence type="ECO:0000256" key="4">
    <source>
        <dbReference type="ARBA" id="ARBA00022485"/>
    </source>
</evidence>
<dbReference type="PROSITE" id="PS51839">
    <property type="entry name" value="4FE4S_HC3"/>
    <property type="match status" value="1"/>
</dbReference>
<proteinExistence type="inferred from homology"/>
<dbReference type="RefSeq" id="WP_113881312.1">
    <property type="nucleotide sequence ID" value="NZ_QNSF01000002.1"/>
</dbReference>
<dbReference type="InterPro" id="IPR006656">
    <property type="entry name" value="Mopterin_OxRdtase"/>
</dbReference>
<comment type="cofactor">
    <cofactor evidence="12">
        <name>[2Fe-2S] cluster</name>
        <dbReference type="ChEBI" id="CHEBI:190135"/>
    </cofactor>
</comment>
<dbReference type="Gene3D" id="3.30.70.20">
    <property type="match status" value="1"/>
</dbReference>
<dbReference type="InterPro" id="IPR006478">
    <property type="entry name" value="Formate_DH_asu"/>
</dbReference>
<protein>
    <submittedName>
        <fullName evidence="17">Formate dehydrogenase major subunit</fullName>
    </submittedName>
</protein>
<dbReference type="PROSITE" id="PS51085">
    <property type="entry name" value="2FE2S_FER_2"/>
    <property type="match status" value="1"/>
</dbReference>
<dbReference type="InterPro" id="IPR017900">
    <property type="entry name" value="4Fe4S_Fe_S_CS"/>
</dbReference>
<dbReference type="AlphaFoldDB" id="A0A366K347"/>
<reference evidence="17 18" key="1">
    <citation type="submission" date="2018-06" db="EMBL/GenBank/DDBJ databases">
        <title>Freshwater and sediment microbial communities from various areas in North America, analyzing microbe dynamics in response to fracking.</title>
        <authorList>
            <person name="Lamendella R."/>
        </authorList>
    </citation>
    <scope>NUCLEOTIDE SEQUENCE [LARGE SCALE GENOMIC DNA]</scope>
    <source>
        <strain evidence="17 18">14_TX</strain>
    </source>
</reference>
<evidence type="ECO:0000256" key="9">
    <source>
        <dbReference type="ARBA" id="ARBA00023002"/>
    </source>
</evidence>
<dbReference type="Gene3D" id="3.40.228.10">
    <property type="entry name" value="Dimethylsulfoxide Reductase, domain 2"/>
    <property type="match status" value="1"/>
</dbReference>
<dbReference type="GO" id="GO:0051539">
    <property type="term" value="F:4 iron, 4 sulfur cluster binding"/>
    <property type="evidence" value="ECO:0007669"/>
    <property type="project" value="UniProtKB-KW"/>
</dbReference>
<dbReference type="GO" id="GO:0015942">
    <property type="term" value="P:formate metabolic process"/>
    <property type="evidence" value="ECO:0007669"/>
    <property type="project" value="InterPro"/>
</dbReference>
<dbReference type="InterPro" id="IPR036010">
    <property type="entry name" value="2Fe-2S_ferredoxin-like_sf"/>
</dbReference>
<feature type="domain" description="4Fe-4S ferredoxin-type" evidence="14">
    <location>
        <begin position="139"/>
        <end position="170"/>
    </location>
</feature>
<comment type="cofactor">
    <cofactor evidence="1">
        <name>Mo-bis(molybdopterin guanine dinucleotide)</name>
        <dbReference type="ChEBI" id="CHEBI:60539"/>
    </cofactor>
</comment>
<keyword evidence="4" id="KW-0004">4Fe-4S</keyword>
<keyword evidence="9" id="KW-0560">Oxidoreductase</keyword>
<feature type="domain" description="2Fe-2S ferredoxin-type" evidence="13">
    <location>
        <begin position="3"/>
        <end position="79"/>
    </location>
</feature>
<dbReference type="InterPro" id="IPR050123">
    <property type="entry name" value="Prok_molybdopt-oxidoreductase"/>
</dbReference>
<dbReference type="InterPro" id="IPR041924">
    <property type="entry name" value="Formate_Dh-H_N"/>
</dbReference>
<organism evidence="17 18">
    <name type="scientific">Cytobacillus firmus</name>
    <name type="common">Bacillus firmus</name>
    <dbReference type="NCBI Taxonomy" id="1399"/>
    <lineage>
        <taxon>Bacteria</taxon>
        <taxon>Bacillati</taxon>
        <taxon>Bacillota</taxon>
        <taxon>Bacilli</taxon>
        <taxon>Bacillales</taxon>
        <taxon>Bacillaceae</taxon>
        <taxon>Cytobacillus</taxon>
    </lineage>
</organism>
<comment type="similarity">
    <text evidence="3">In the C-terminal section; belongs to the prokaryotic molybdopterin-containing oxidoreductase family.</text>
</comment>
<dbReference type="Pfam" id="PF10588">
    <property type="entry name" value="NADH-G_4Fe-4S_3"/>
    <property type="match status" value="1"/>
</dbReference>
<dbReference type="CDD" id="cd02792">
    <property type="entry name" value="MopB_CT_Formate-Dh-Na-like"/>
    <property type="match status" value="1"/>
</dbReference>
<dbReference type="SMART" id="SM00926">
    <property type="entry name" value="Molybdop_Fe4S4"/>
    <property type="match status" value="1"/>
</dbReference>
<keyword evidence="8" id="KW-0677">Repeat</keyword>
<dbReference type="FunFam" id="3.30.70.20:FF:000032">
    <property type="entry name" value="Formate dehydrogenase, alpha subunit"/>
    <property type="match status" value="1"/>
</dbReference>
<dbReference type="PROSITE" id="PS51379">
    <property type="entry name" value="4FE4S_FER_2"/>
    <property type="match status" value="2"/>
</dbReference>
<keyword evidence="10" id="KW-0408">Iron</keyword>
<dbReference type="InterPro" id="IPR006657">
    <property type="entry name" value="MoPterin_dinucl-bd_dom"/>
</dbReference>
<keyword evidence="11" id="KW-0411">Iron-sulfur</keyword>
<keyword evidence="6" id="KW-0001">2Fe-2S</keyword>
<dbReference type="CDD" id="cd02753">
    <property type="entry name" value="MopB_Formate-Dh-H"/>
    <property type="match status" value="1"/>
</dbReference>
<dbReference type="OrthoDB" id="9805142at2"/>
<evidence type="ECO:0000259" key="15">
    <source>
        <dbReference type="PROSITE" id="PS51669"/>
    </source>
</evidence>
<dbReference type="FunFam" id="3.40.228.10:FF:000002">
    <property type="entry name" value="Formate dehydrogenase subunit alpha"/>
    <property type="match status" value="1"/>
</dbReference>
<dbReference type="PROSITE" id="PS51669">
    <property type="entry name" value="4FE4S_MOW_BIS_MGD"/>
    <property type="match status" value="1"/>
</dbReference>
<dbReference type="Gene3D" id="2.40.40.20">
    <property type="match status" value="1"/>
</dbReference>
<comment type="caution">
    <text evidence="17">The sequence shown here is derived from an EMBL/GenBank/DDBJ whole genome shotgun (WGS) entry which is preliminary data.</text>
</comment>
<evidence type="ECO:0000256" key="12">
    <source>
        <dbReference type="ARBA" id="ARBA00034078"/>
    </source>
</evidence>
<dbReference type="Proteomes" id="UP000252731">
    <property type="component" value="Unassembled WGS sequence"/>
</dbReference>
<dbReference type="Gene3D" id="3.40.50.740">
    <property type="match status" value="1"/>
</dbReference>
<dbReference type="GO" id="GO:0046872">
    <property type="term" value="F:metal ion binding"/>
    <property type="evidence" value="ECO:0007669"/>
    <property type="project" value="UniProtKB-KW"/>
</dbReference>
<evidence type="ECO:0000256" key="6">
    <source>
        <dbReference type="ARBA" id="ARBA00022714"/>
    </source>
</evidence>
<evidence type="ECO:0000259" key="14">
    <source>
        <dbReference type="PROSITE" id="PS51379"/>
    </source>
</evidence>
<dbReference type="InterPro" id="IPR017896">
    <property type="entry name" value="4Fe4S_Fe-S-bd"/>
</dbReference>
<dbReference type="PIRSF" id="PIRSF036643">
    <property type="entry name" value="FDH_alpha"/>
    <property type="match status" value="1"/>
</dbReference>
<evidence type="ECO:0000256" key="1">
    <source>
        <dbReference type="ARBA" id="ARBA00001942"/>
    </source>
</evidence>
<dbReference type="SUPFAM" id="SSF54862">
    <property type="entry name" value="4Fe-4S ferredoxins"/>
    <property type="match status" value="1"/>
</dbReference>
<dbReference type="FunFam" id="2.40.40.20:FF:000005">
    <property type="entry name" value="Periplasmic nitrate reductase"/>
    <property type="match status" value="1"/>
</dbReference>
<evidence type="ECO:0000259" key="16">
    <source>
        <dbReference type="PROSITE" id="PS51839"/>
    </source>
</evidence>
<keyword evidence="18" id="KW-1185">Reference proteome</keyword>
<dbReference type="FunFam" id="3.10.20.740:FF:000003">
    <property type="entry name" value="Formate dehydrogenase subunit alpha"/>
    <property type="match status" value="1"/>
</dbReference>
<evidence type="ECO:0000256" key="8">
    <source>
        <dbReference type="ARBA" id="ARBA00022737"/>
    </source>
</evidence>
<keyword evidence="7" id="KW-0479">Metal-binding</keyword>
<dbReference type="GO" id="GO:0022904">
    <property type="term" value="P:respiratory electron transport chain"/>
    <property type="evidence" value="ECO:0007669"/>
    <property type="project" value="TreeGrafter"/>
</dbReference>
<evidence type="ECO:0000256" key="5">
    <source>
        <dbReference type="ARBA" id="ARBA00022505"/>
    </source>
</evidence>
<dbReference type="InterPro" id="IPR009010">
    <property type="entry name" value="Asp_de-COase-like_dom_sf"/>
</dbReference>
<evidence type="ECO:0000259" key="13">
    <source>
        <dbReference type="PROSITE" id="PS51085"/>
    </source>
</evidence>
<dbReference type="Gene3D" id="3.10.20.740">
    <property type="match status" value="1"/>
</dbReference>
<evidence type="ECO:0000256" key="3">
    <source>
        <dbReference type="ARBA" id="ARBA00007023"/>
    </source>
</evidence>
<dbReference type="InterPro" id="IPR001041">
    <property type="entry name" value="2Fe-2S_ferredoxin-type"/>
</dbReference>
<dbReference type="FunFam" id="2.20.25.90:FF:000001">
    <property type="entry name" value="Formate dehydrogenase subunit alpha"/>
    <property type="match status" value="1"/>
</dbReference>
<sequence>MPASLNIKINGIEMNAKQDQTVLQLLNDSSIEIPQVCFHPSLGAIETCDTCIVSVNGEFVRSCSTKIKDGDVIDTVDPDVKQAQTIAMDKILFNHELYCTVCDYNNGGCEIHNTVKAMKINHQSIPFDQKPYEKDESHPFYRYDPDQCILCGRCVEACQDVQVTETLTIDWERQRPRVIWDKDVPINESSCVSCGHCSTVCPCNAMMEKGMEGEAGFLTGIAKNTLRPMIEITKNVETGYGSILAISDMEAAMREEKIKKTKTVCTYCGVGCSFDVWTKGREILKVEPQAEAPANGISTCVKGKFGWDFVNNEERLTKPLIREGDSFREAEWDEALDLITRKFSEIKEQHGPDAMSFITSSKCTNEESYLMQKLGRAVIGTNNIDNCSRYCQTPATVGLFRTVGYGGDAGSIEDIKNSELVLIIGSNTSESHPVLSTRVKRSQKLNGQKVIVADLREHEMAERSDLFVRPRAGTDMVWLSAITKYIIDQGWADEKFLQEKVNGLEEFVSNLEKYTLKFAEETTGISIDNLIKMAEMIHEANSVSALWAMGVTQHLGGSDTSTAISNLLLVTGNYAKPGAGAYPLRGHNNVQGAGDFGSSPDNLPGYQKVSDPDVRKKFEKAWGVKLPEKAGLNNHEMVEGIHEGQLKAMYLKGEDMGLVDSNINYVQAAFEKLDFFVVQDIFLSRTAEFADVVLPASPSLEKEGTFTNTERRIQRLYQAFEPLGDSKPDWQIIIEVANRLGAGWTYTHPSEIMAEAAKLMPLYAGVTYERLEGYKSLQWPVAEDGTDSPLLYTESFPFPDGKARLYPVDWTPALEFPIEYDIHVNNGRLLEHFHEGNMTYKSKGISSKTPEVFLEVSPDLAKERGLKDGTLVRLTSPYGNVKVKCHITDRVKGKEVYLPMNDRGEAAINLLTSSYADKDTDTPAYKETKVKLEILSEEGSNPLPRINHRYGNPQPQIGVNVQKKWARKDYIFPGEMVKKERKQHG</sequence>
<dbReference type="PROSITE" id="PS00198">
    <property type="entry name" value="4FE4S_FER_1"/>
    <property type="match status" value="1"/>
</dbReference>
<dbReference type="Gene3D" id="2.20.25.90">
    <property type="entry name" value="ADC-like domains"/>
    <property type="match status" value="1"/>
</dbReference>
<evidence type="ECO:0000313" key="18">
    <source>
        <dbReference type="Proteomes" id="UP000252731"/>
    </source>
</evidence>
<dbReference type="SMART" id="SM00929">
    <property type="entry name" value="NADH-G_4Fe-4S_3"/>
    <property type="match status" value="1"/>
</dbReference>
<dbReference type="NCBIfam" id="TIGR01591">
    <property type="entry name" value="Fdh-alpha"/>
    <property type="match status" value="1"/>
</dbReference>
<dbReference type="GO" id="GO:0016020">
    <property type="term" value="C:membrane"/>
    <property type="evidence" value="ECO:0007669"/>
    <property type="project" value="TreeGrafter"/>
</dbReference>
<accession>A0A366K347</accession>
<keyword evidence="5" id="KW-0500">Molybdenum</keyword>
<evidence type="ECO:0000256" key="7">
    <source>
        <dbReference type="ARBA" id="ARBA00022723"/>
    </source>
</evidence>
<gene>
    <name evidence="17" type="ORF">DFO70_10287</name>
</gene>
<dbReference type="GO" id="GO:0008863">
    <property type="term" value="F:formate dehydrogenase (NAD+) activity"/>
    <property type="evidence" value="ECO:0007669"/>
    <property type="project" value="InterPro"/>
</dbReference>
<dbReference type="Pfam" id="PF13510">
    <property type="entry name" value="Fer2_4"/>
    <property type="match status" value="1"/>
</dbReference>
<dbReference type="SUPFAM" id="SSF54292">
    <property type="entry name" value="2Fe-2S ferredoxin-like"/>
    <property type="match status" value="1"/>
</dbReference>
<dbReference type="SUPFAM" id="SSF53706">
    <property type="entry name" value="Formate dehydrogenase/DMSO reductase, domains 1-3"/>
    <property type="match status" value="1"/>
</dbReference>
<comment type="cofactor">
    <cofactor evidence="2">
        <name>[4Fe-4S] cluster</name>
        <dbReference type="ChEBI" id="CHEBI:49883"/>
    </cofactor>
</comment>
<dbReference type="GO" id="GO:0051537">
    <property type="term" value="F:2 iron, 2 sulfur cluster binding"/>
    <property type="evidence" value="ECO:0007669"/>
    <property type="project" value="UniProtKB-KW"/>
</dbReference>
<dbReference type="InterPro" id="IPR006963">
    <property type="entry name" value="Mopterin_OxRdtase_4Fe-4S_dom"/>
</dbReference>
<dbReference type="Pfam" id="PF04879">
    <property type="entry name" value="Molybdop_Fe4S4"/>
    <property type="match status" value="1"/>
</dbReference>
<evidence type="ECO:0000313" key="17">
    <source>
        <dbReference type="EMBL" id="RBP95762.1"/>
    </source>
</evidence>
<dbReference type="PANTHER" id="PTHR43105">
    <property type="entry name" value="RESPIRATORY NITRATE REDUCTASE"/>
    <property type="match status" value="1"/>
</dbReference>
<evidence type="ECO:0000256" key="11">
    <source>
        <dbReference type="ARBA" id="ARBA00023014"/>
    </source>
</evidence>
<dbReference type="Pfam" id="PF12838">
    <property type="entry name" value="Fer4_7"/>
    <property type="match status" value="1"/>
</dbReference>
<evidence type="ECO:0000256" key="2">
    <source>
        <dbReference type="ARBA" id="ARBA00001966"/>
    </source>
</evidence>
<dbReference type="STRING" id="1399.VL14_22535"/>
<feature type="domain" description="4Fe-4S ferredoxin-type" evidence="14">
    <location>
        <begin position="182"/>
        <end position="211"/>
    </location>
</feature>
<dbReference type="InterPro" id="IPR019574">
    <property type="entry name" value="NADH_UbQ_OxRdtase_Gsu_4Fe4S-bd"/>
</dbReference>
<dbReference type="Pfam" id="PF01568">
    <property type="entry name" value="Molydop_binding"/>
    <property type="match status" value="1"/>
</dbReference>
<dbReference type="GO" id="GO:0043546">
    <property type="term" value="F:molybdopterin cofactor binding"/>
    <property type="evidence" value="ECO:0007669"/>
    <property type="project" value="InterPro"/>
</dbReference>
<dbReference type="EMBL" id="QNSF01000002">
    <property type="protein sequence ID" value="RBP95762.1"/>
    <property type="molecule type" value="Genomic_DNA"/>
</dbReference>
<evidence type="ECO:0000256" key="10">
    <source>
        <dbReference type="ARBA" id="ARBA00023004"/>
    </source>
</evidence>
<name>A0A366K347_CYTFI</name>
<feature type="domain" description="4Fe-4S Mo/W bis-MGD-type" evidence="15">
    <location>
        <begin position="258"/>
        <end position="314"/>
    </location>
</feature>
<dbReference type="PANTHER" id="PTHR43105:SF14">
    <property type="entry name" value="FORMATE DEHYDROGENASE H"/>
    <property type="match status" value="1"/>
</dbReference>
<dbReference type="SUPFAM" id="SSF50692">
    <property type="entry name" value="ADC-like"/>
    <property type="match status" value="1"/>
</dbReference>
<feature type="domain" description="4Fe-4S His(Cys)3-ligated-type" evidence="16">
    <location>
        <begin position="79"/>
        <end position="119"/>
    </location>
</feature>
<dbReference type="GO" id="GO:0003954">
    <property type="term" value="F:NADH dehydrogenase activity"/>
    <property type="evidence" value="ECO:0007669"/>
    <property type="project" value="TreeGrafter"/>
</dbReference>